<accession>A0A8J5MZL5</accession>
<proteinExistence type="predicted"/>
<dbReference type="AlphaFoldDB" id="A0A8J5MZL5"/>
<evidence type="ECO:0000313" key="1">
    <source>
        <dbReference type="EMBL" id="KAG7169868.1"/>
    </source>
</evidence>
<sequence length="51" mass="5459">MPKKYQVNSYPRACGCSVISALSRASISPSTTSHIALNITKLPQLASLLQL</sequence>
<dbReference type="EMBL" id="JAHLQT010014997">
    <property type="protein sequence ID" value="KAG7169868.1"/>
    <property type="molecule type" value="Genomic_DNA"/>
</dbReference>
<protein>
    <submittedName>
        <fullName evidence="1">Uncharacterized protein</fullName>
    </submittedName>
</protein>
<name>A0A8J5MZL5_HOMAM</name>
<reference evidence="1" key="1">
    <citation type="journal article" date="2021" name="Sci. Adv.">
        <title>The American lobster genome reveals insights on longevity, neural, and immune adaptations.</title>
        <authorList>
            <person name="Polinski J.M."/>
            <person name="Zimin A.V."/>
            <person name="Clark K.F."/>
            <person name="Kohn A.B."/>
            <person name="Sadowski N."/>
            <person name="Timp W."/>
            <person name="Ptitsyn A."/>
            <person name="Khanna P."/>
            <person name="Romanova D.Y."/>
            <person name="Williams P."/>
            <person name="Greenwood S.J."/>
            <person name="Moroz L.L."/>
            <person name="Walt D.R."/>
            <person name="Bodnar A.G."/>
        </authorList>
    </citation>
    <scope>NUCLEOTIDE SEQUENCE</scope>
    <source>
        <strain evidence="1">GMGI-L3</strain>
    </source>
</reference>
<dbReference type="Proteomes" id="UP000747542">
    <property type="component" value="Unassembled WGS sequence"/>
</dbReference>
<evidence type="ECO:0000313" key="2">
    <source>
        <dbReference type="Proteomes" id="UP000747542"/>
    </source>
</evidence>
<gene>
    <name evidence="1" type="ORF">Hamer_G030668</name>
</gene>
<keyword evidence="2" id="KW-1185">Reference proteome</keyword>
<organism evidence="1 2">
    <name type="scientific">Homarus americanus</name>
    <name type="common">American lobster</name>
    <dbReference type="NCBI Taxonomy" id="6706"/>
    <lineage>
        <taxon>Eukaryota</taxon>
        <taxon>Metazoa</taxon>
        <taxon>Ecdysozoa</taxon>
        <taxon>Arthropoda</taxon>
        <taxon>Crustacea</taxon>
        <taxon>Multicrustacea</taxon>
        <taxon>Malacostraca</taxon>
        <taxon>Eumalacostraca</taxon>
        <taxon>Eucarida</taxon>
        <taxon>Decapoda</taxon>
        <taxon>Pleocyemata</taxon>
        <taxon>Astacidea</taxon>
        <taxon>Nephropoidea</taxon>
        <taxon>Nephropidae</taxon>
        <taxon>Homarus</taxon>
    </lineage>
</organism>
<comment type="caution">
    <text evidence="1">The sequence shown here is derived from an EMBL/GenBank/DDBJ whole genome shotgun (WGS) entry which is preliminary data.</text>
</comment>